<name>A0A6A6DSM7_9PEZI</name>
<dbReference type="InterPro" id="IPR016181">
    <property type="entry name" value="Acyl_CoA_acyltransferase"/>
</dbReference>
<evidence type="ECO:0000313" key="2">
    <source>
        <dbReference type="EMBL" id="KAF2181392.1"/>
    </source>
</evidence>
<dbReference type="InterPro" id="IPR051531">
    <property type="entry name" value="N-acetyltransferase"/>
</dbReference>
<dbReference type="Gene3D" id="3.40.630.30">
    <property type="match status" value="1"/>
</dbReference>
<dbReference type="PANTHER" id="PTHR43792:SF1">
    <property type="entry name" value="N-ACETYLTRANSFERASE DOMAIN-CONTAINING PROTEIN"/>
    <property type="match status" value="1"/>
</dbReference>
<dbReference type="Pfam" id="PF13302">
    <property type="entry name" value="Acetyltransf_3"/>
    <property type="match status" value="1"/>
</dbReference>
<dbReference type="SUPFAM" id="SSF55729">
    <property type="entry name" value="Acyl-CoA N-acyltransferases (Nat)"/>
    <property type="match status" value="1"/>
</dbReference>
<dbReference type="GO" id="GO:0016747">
    <property type="term" value="F:acyltransferase activity, transferring groups other than amino-acyl groups"/>
    <property type="evidence" value="ECO:0007669"/>
    <property type="project" value="InterPro"/>
</dbReference>
<dbReference type="Proteomes" id="UP000800200">
    <property type="component" value="Unassembled WGS sequence"/>
</dbReference>
<dbReference type="EMBL" id="ML994653">
    <property type="protein sequence ID" value="KAF2181392.1"/>
    <property type="molecule type" value="Genomic_DNA"/>
</dbReference>
<feature type="domain" description="N-acetyltransferase" evidence="1">
    <location>
        <begin position="23"/>
        <end position="202"/>
    </location>
</feature>
<evidence type="ECO:0000259" key="1">
    <source>
        <dbReference type="Pfam" id="PF13302"/>
    </source>
</evidence>
<evidence type="ECO:0000313" key="3">
    <source>
        <dbReference type="Proteomes" id="UP000800200"/>
    </source>
</evidence>
<protein>
    <recommendedName>
        <fullName evidence="1">N-acetyltransferase domain-containing protein</fullName>
    </recommendedName>
</protein>
<gene>
    <name evidence="2" type="ORF">K469DRAFT_671529</name>
</gene>
<dbReference type="InterPro" id="IPR000182">
    <property type="entry name" value="GNAT_dom"/>
</dbReference>
<keyword evidence="3" id="KW-1185">Reference proteome</keyword>
<dbReference type="PANTHER" id="PTHR43792">
    <property type="entry name" value="GNAT FAMILY, PUTATIVE (AFU_ORTHOLOGUE AFUA_3G00765)-RELATED-RELATED"/>
    <property type="match status" value="1"/>
</dbReference>
<dbReference type="AlphaFoldDB" id="A0A6A6DSM7"/>
<organism evidence="2 3">
    <name type="scientific">Zopfia rhizophila CBS 207.26</name>
    <dbReference type="NCBI Taxonomy" id="1314779"/>
    <lineage>
        <taxon>Eukaryota</taxon>
        <taxon>Fungi</taxon>
        <taxon>Dikarya</taxon>
        <taxon>Ascomycota</taxon>
        <taxon>Pezizomycotina</taxon>
        <taxon>Dothideomycetes</taxon>
        <taxon>Dothideomycetes incertae sedis</taxon>
        <taxon>Zopfiaceae</taxon>
        <taxon>Zopfia</taxon>
    </lineage>
</organism>
<sequence length="233" mass="26123">MEAEINTPRLKLVRLLVAAEGHRDLQWFHRVWSNEQATKWSRSGPRKTIAQSKIWMAGVIPSPDVENAKNRIAYVVLVPRPMDPNKPTTMDGQNAPDSTGDRLEDDWDVAGIITLLPESSSQSGRAHSACSSAKQKLTLELGYLFLPSHWGYGYATESARALLDEYQRSISYASPTIAVEFSAHVHVDNLPSIRVLGKLGFQNVTRSEDEELVYLDGKERRNIVAHFRKAVQV</sequence>
<accession>A0A6A6DSM7</accession>
<dbReference type="OrthoDB" id="4072826at2759"/>
<reference evidence="2" key="1">
    <citation type="journal article" date="2020" name="Stud. Mycol.">
        <title>101 Dothideomycetes genomes: a test case for predicting lifestyles and emergence of pathogens.</title>
        <authorList>
            <person name="Haridas S."/>
            <person name="Albert R."/>
            <person name="Binder M."/>
            <person name="Bloem J."/>
            <person name="Labutti K."/>
            <person name="Salamov A."/>
            <person name="Andreopoulos B."/>
            <person name="Baker S."/>
            <person name="Barry K."/>
            <person name="Bills G."/>
            <person name="Bluhm B."/>
            <person name="Cannon C."/>
            <person name="Castanera R."/>
            <person name="Culley D."/>
            <person name="Daum C."/>
            <person name="Ezra D."/>
            <person name="Gonzalez J."/>
            <person name="Henrissat B."/>
            <person name="Kuo A."/>
            <person name="Liang C."/>
            <person name="Lipzen A."/>
            <person name="Lutzoni F."/>
            <person name="Magnuson J."/>
            <person name="Mondo S."/>
            <person name="Nolan M."/>
            <person name="Ohm R."/>
            <person name="Pangilinan J."/>
            <person name="Park H.-J."/>
            <person name="Ramirez L."/>
            <person name="Alfaro M."/>
            <person name="Sun H."/>
            <person name="Tritt A."/>
            <person name="Yoshinaga Y."/>
            <person name="Zwiers L.-H."/>
            <person name="Turgeon B."/>
            <person name="Goodwin S."/>
            <person name="Spatafora J."/>
            <person name="Crous P."/>
            <person name="Grigoriev I."/>
        </authorList>
    </citation>
    <scope>NUCLEOTIDE SEQUENCE</scope>
    <source>
        <strain evidence="2">CBS 207.26</strain>
    </source>
</reference>
<proteinExistence type="predicted"/>